<evidence type="ECO:0000313" key="2">
    <source>
        <dbReference type="Proteomes" id="UP000299102"/>
    </source>
</evidence>
<comment type="caution">
    <text evidence="1">The sequence shown here is derived from an EMBL/GenBank/DDBJ whole genome shotgun (WGS) entry which is preliminary data.</text>
</comment>
<reference evidence="1 2" key="1">
    <citation type="journal article" date="2019" name="Commun. Biol.">
        <title>The bagworm genome reveals a unique fibroin gene that provides high tensile strength.</title>
        <authorList>
            <person name="Kono N."/>
            <person name="Nakamura H."/>
            <person name="Ohtoshi R."/>
            <person name="Tomita M."/>
            <person name="Numata K."/>
            <person name="Arakawa K."/>
        </authorList>
    </citation>
    <scope>NUCLEOTIDE SEQUENCE [LARGE SCALE GENOMIC DNA]</scope>
</reference>
<name>A0A4C1US05_EUMVA</name>
<proteinExistence type="predicted"/>
<protein>
    <submittedName>
        <fullName evidence="1">Uncharacterized protein</fullName>
    </submittedName>
</protein>
<evidence type="ECO:0000313" key="1">
    <source>
        <dbReference type="EMBL" id="GBP28797.1"/>
    </source>
</evidence>
<keyword evidence="2" id="KW-1185">Reference proteome</keyword>
<gene>
    <name evidence="1" type="ORF">EVAR_19841_1</name>
</gene>
<dbReference type="AlphaFoldDB" id="A0A4C1US05"/>
<dbReference type="EMBL" id="BGZK01000211">
    <property type="protein sequence ID" value="GBP28797.1"/>
    <property type="molecule type" value="Genomic_DNA"/>
</dbReference>
<dbReference type="Proteomes" id="UP000299102">
    <property type="component" value="Unassembled WGS sequence"/>
</dbReference>
<accession>A0A4C1US05</accession>
<organism evidence="1 2">
    <name type="scientific">Eumeta variegata</name>
    <name type="common">Bagworm moth</name>
    <name type="synonym">Eumeta japonica</name>
    <dbReference type="NCBI Taxonomy" id="151549"/>
    <lineage>
        <taxon>Eukaryota</taxon>
        <taxon>Metazoa</taxon>
        <taxon>Ecdysozoa</taxon>
        <taxon>Arthropoda</taxon>
        <taxon>Hexapoda</taxon>
        <taxon>Insecta</taxon>
        <taxon>Pterygota</taxon>
        <taxon>Neoptera</taxon>
        <taxon>Endopterygota</taxon>
        <taxon>Lepidoptera</taxon>
        <taxon>Glossata</taxon>
        <taxon>Ditrysia</taxon>
        <taxon>Tineoidea</taxon>
        <taxon>Psychidae</taxon>
        <taxon>Oiketicinae</taxon>
        <taxon>Eumeta</taxon>
    </lineage>
</organism>
<sequence>MDDLSFSAVELQSVLRAQNLKKATGPGGLIADIFKSGHQQRGGSILAIANKCLSLRYFPKQWKVTHVVAIRKRKRKITPIQRPTDRSVFFQSLER</sequence>